<comment type="similarity">
    <text evidence="1 11 12">Belongs to the eukaryotic-type primase small subunit family.</text>
</comment>
<comment type="caution">
    <text evidence="14">The sequence shown here is derived from an EMBL/GenBank/DDBJ whole genome shotgun (WGS) entry which is preliminary data.</text>
</comment>
<dbReference type="EC" id="2.7.7.-" evidence="11"/>
<dbReference type="STRING" id="1001994.MY1_0005"/>
<organism evidence="14 15">
    <name type="scientific">Nitrosarchaeum koreense MY1</name>
    <dbReference type="NCBI Taxonomy" id="1001994"/>
    <lineage>
        <taxon>Archaea</taxon>
        <taxon>Nitrososphaerota</taxon>
        <taxon>Nitrososphaeria</taxon>
        <taxon>Nitrosopumilales</taxon>
        <taxon>Nitrosopumilaceae</taxon>
        <taxon>Nitrosarchaeum</taxon>
    </lineage>
</organism>
<feature type="active site" evidence="11">
    <location>
        <position position="97"/>
    </location>
</feature>
<evidence type="ECO:0000256" key="4">
    <source>
        <dbReference type="ARBA" id="ARBA00022679"/>
    </source>
</evidence>
<dbReference type="OrthoDB" id="31125at2157"/>
<comment type="function">
    <text evidence="13">RNA polymerase that catalyzes the synthesis of short RNA molecules used as primers for DNA polymerase during DNA replication.</text>
</comment>
<comment type="function">
    <text evidence="11">Catalytic subunit of DNA primase, an RNA polymerase that catalyzes the synthesis of short RNA molecules used as primers for DNA polymerase during DNA replication. The small subunit contains the primase catalytic core and has DNA synthesis activity on its own. Binding to the large subunit stabilizes and modulates the activity, increasing the rate of DNA synthesis while decreasing the length of the DNA fragments, and conferring RNA synthesis capability. The DNA polymerase activity may enable DNA primase to also catalyze primer extension after primer synthesis. May also play a role in DNA repair.</text>
</comment>
<dbReference type="HAMAP" id="MF_00700">
    <property type="entry name" value="DNA_primase_sml_arc"/>
    <property type="match status" value="1"/>
</dbReference>
<dbReference type="InterPro" id="IPR002755">
    <property type="entry name" value="DNA_primase_S"/>
</dbReference>
<dbReference type="SUPFAM" id="SSF56747">
    <property type="entry name" value="Prim-pol domain"/>
    <property type="match status" value="1"/>
</dbReference>
<accession>F9CXL4</accession>
<evidence type="ECO:0000256" key="7">
    <source>
        <dbReference type="ARBA" id="ARBA00022723"/>
    </source>
</evidence>
<keyword evidence="4 11" id="KW-0808">Transferase</keyword>
<keyword evidence="3 11" id="KW-0639">Primosome</keyword>
<evidence type="ECO:0000256" key="12">
    <source>
        <dbReference type="RuleBase" id="RU003514"/>
    </source>
</evidence>
<evidence type="ECO:0000256" key="11">
    <source>
        <dbReference type="HAMAP-Rule" id="MF_00700"/>
    </source>
</evidence>
<dbReference type="InterPro" id="IPR023639">
    <property type="entry name" value="DNA_primase_ssu_PriS"/>
</dbReference>
<dbReference type="RefSeq" id="WP_007549354.1">
    <property type="nucleotide sequence ID" value="NZ_AFPU01000001.1"/>
</dbReference>
<dbReference type="GO" id="GO:0006269">
    <property type="term" value="P:DNA replication, synthesis of primer"/>
    <property type="evidence" value="ECO:0007669"/>
    <property type="project" value="UniProtKB-UniRule"/>
</dbReference>
<dbReference type="GO" id="GO:0000428">
    <property type="term" value="C:DNA-directed RNA polymerase complex"/>
    <property type="evidence" value="ECO:0007669"/>
    <property type="project" value="UniProtKB-KW"/>
</dbReference>
<sequence length="373" mass="43058">MQENDIKFLEDTFKKYYFDHFDLIRVPNRTSEREFGFQKFNSGMTRHISIKDDKELHLLLMKNIPSDVYCSNACYSFPNLPMNEKDWKEADLIFDIDAKDINLECRKNHTISKCNECNEISTNMNSCSKCNSIKLEKKSLPCKNCINASKNEVLKLSNILIEDFSIPQNDIHVYFSGNEGFHVYVYNSQFQQLGSKERSELTDYIMFHGAIPETFGMKKIKPNRLTFPDFDEKGWRGRFSKEVYGAKSKRSKIITELIANGYSSFQKTLDDLSDKIGAKIDPNVTMDIHRIFRLPGSLNSKSGLTKVFCTDLTKFDPYLEASFLNEKLVEVIANCPIRFNLKNTKFGPYFNEKVSVPTFAAVYMICKKLATIS</sequence>
<dbReference type="Proteomes" id="UP000004440">
    <property type="component" value="Unassembled WGS sequence"/>
</dbReference>
<comment type="cofactor">
    <cofactor evidence="11">
        <name>Mg(2+)</name>
        <dbReference type="ChEBI" id="CHEBI:18420"/>
    </cofactor>
    <cofactor evidence="11">
        <name>Mn(2+)</name>
        <dbReference type="ChEBI" id="CHEBI:29035"/>
    </cofactor>
</comment>
<evidence type="ECO:0000256" key="6">
    <source>
        <dbReference type="ARBA" id="ARBA00022705"/>
    </source>
</evidence>
<dbReference type="EMBL" id="AFPU01000001">
    <property type="protein sequence ID" value="EGP92795.1"/>
    <property type="molecule type" value="Genomic_DNA"/>
</dbReference>
<evidence type="ECO:0000256" key="13">
    <source>
        <dbReference type="RuleBase" id="RU004224"/>
    </source>
</evidence>
<keyword evidence="15" id="KW-1185">Reference proteome</keyword>
<dbReference type="GO" id="GO:0046872">
    <property type="term" value="F:metal ion binding"/>
    <property type="evidence" value="ECO:0007669"/>
    <property type="project" value="UniProtKB-KW"/>
</dbReference>
<protein>
    <recommendedName>
        <fullName evidence="11">DNA primase small subunit PriS</fullName>
        <ecNumber evidence="11">2.7.7.-</ecNumber>
    </recommendedName>
</protein>
<dbReference type="AlphaFoldDB" id="F9CXL4"/>
<keyword evidence="5 11" id="KW-0548">Nucleotidyltransferase</keyword>
<keyword evidence="6 11" id="KW-0235">DNA replication</keyword>
<evidence type="ECO:0000256" key="5">
    <source>
        <dbReference type="ARBA" id="ARBA00022695"/>
    </source>
</evidence>
<keyword evidence="7 11" id="KW-0479">Metal-binding</keyword>
<comment type="subunit">
    <text evidence="11">Heterodimer of a small subunit (PriS) and a large subunit (PriL).</text>
</comment>
<keyword evidence="10 11" id="KW-0464">Manganese</keyword>
<evidence type="ECO:0000256" key="1">
    <source>
        <dbReference type="ARBA" id="ARBA00009762"/>
    </source>
</evidence>
<reference evidence="14 15" key="1">
    <citation type="journal article" date="2011" name="J. Bacteriol.">
        <title>Genome Sequence of an Ammonia-Oxidizing Soil Archaeon, "Candidatus Nitrosoarchaeum koreensis" MY1.</title>
        <authorList>
            <person name="Kim B.K."/>
            <person name="Jung M.Y."/>
            <person name="Yu D.S."/>
            <person name="Park S.J."/>
            <person name="Oh T.K."/>
            <person name="Rhee S.K."/>
            <person name="Kim J.F."/>
        </authorList>
    </citation>
    <scope>NUCLEOTIDE SEQUENCE [LARGE SCALE GENOMIC DNA]</scope>
    <source>
        <strain evidence="14 15">MY1</strain>
    </source>
</reference>
<evidence type="ECO:0000313" key="14">
    <source>
        <dbReference type="EMBL" id="EGP92795.1"/>
    </source>
</evidence>
<proteinExistence type="inferred from homology"/>
<feature type="active site" evidence="11">
    <location>
        <position position="281"/>
    </location>
</feature>
<evidence type="ECO:0000256" key="9">
    <source>
        <dbReference type="ARBA" id="ARBA00023163"/>
    </source>
</evidence>
<dbReference type="GO" id="GO:0003899">
    <property type="term" value="F:DNA-directed RNA polymerase activity"/>
    <property type="evidence" value="ECO:0007669"/>
    <property type="project" value="UniProtKB-UniRule"/>
</dbReference>
<gene>
    <name evidence="11" type="primary">priS</name>
    <name evidence="14" type="ORF">MY1_0005</name>
</gene>
<keyword evidence="2 11" id="KW-0240">DNA-directed RNA polymerase</keyword>
<dbReference type="Gene3D" id="3.90.920.10">
    <property type="entry name" value="DNA primase, PRIM domain"/>
    <property type="match status" value="1"/>
</dbReference>
<evidence type="ECO:0000256" key="2">
    <source>
        <dbReference type="ARBA" id="ARBA00022478"/>
    </source>
</evidence>
<dbReference type="Pfam" id="PF01896">
    <property type="entry name" value="DNA_primase_S"/>
    <property type="match status" value="1"/>
</dbReference>
<evidence type="ECO:0000256" key="3">
    <source>
        <dbReference type="ARBA" id="ARBA00022515"/>
    </source>
</evidence>
<dbReference type="GO" id="GO:1990077">
    <property type="term" value="C:primosome complex"/>
    <property type="evidence" value="ECO:0007669"/>
    <property type="project" value="UniProtKB-KW"/>
</dbReference>
<name>F9CXL4_9ARCH</name>
<dbReference type="PATRIC" id="fig|1001994.6.peg.5"/>
<feature type="active site" evidence="11">
    <location>
        <position position="95"/>
    </location>
</feature>
<evidence type="ECO:0000256" key="10">
    <source>
        <dbReference type="ARBA" id="ARBA00023211"/>
    </source>
</evidence>
<keyword evidence="9 11" id="KW-0804">Transcription</keyword>
<keyword evidence="8 11" id="KW-0460">Magnesium</keyword>
<dbReference type="PANTHER" id="PTHR10536">
    <property type="entry name" value="DNA PRIMASE SMALL SUBUNIT"/>
    <property type="match status" value="1"/>
</dbReference>
<evidence type="ECO:0000313" key="15">
    <source>
        <dbReference type="Proteomes" id="UP000004440"/>
    </source>
</evidence>
<evidence type="ECO:0000256" key="8">
    <source>
        <dbReference type="ARBA" id="ARBA00022842"/>
    </source>
</evidence>